<dbReference type="InterPro" id="IPR046268">
    <property type="entry name" value="DUF6301"/>
</dbReference>
<evidence type="ECO:0000313" key="1">
    <source>
        <dbReference type="EMBL" id="MBP2181745.1"/>
    </source>
</evidence>
<dbReference type="EMBL" id="JAGGMS010000001">
    <property type="protein sequence ID" value="MBP2181745.1"/>
    <property type="molecule type" value="Genomic_DNA"/>
</dbReference>
<sequence length="152" mass="16698">MTSEVNYAAMSPAEVWETVDFWAGVPWPMSRADAQQMAVDRLGWAIEVEEGLGYLVNPAFTPPGVSMSGIDTVSSVRFRIADMVAEETPATRAFLGDLFTLTVREGAARLGRPSLRRDRGHTDATWEMGSAQVTATLASRSVMVRFRTPESR</sequence>
<proteinExistence type="predicted"/>
<name>A0ABS4PS69_9PSEU</name>
<comment type="caution">
    <text evidence="1">The sequence shown here is derived from an EMBL/GenBank/DDBJ whole genome shotgun (WGS) entry which is preliminary data.</text>
</comment>
<dbReference type="RefSeq" id="WP_209665126.1">
    <property type="nucleotide sequence ID" value="NZ_JAGGMS010000001.1"/>
</dbReference>
<organism evidence="1 2">
    <name type="scientific">Amycolatopsis magusensis</name>
    <dbReference type="NCBI Taxonomy" id="882444"/>
    <lineage>
        <taxon>Bacteria</taxon>
        <taxon>Bacillati</taxon>
        <taxon>Actinomycetota</taxon>
        <taxon>Actinomycetes</taxon>
        <taxon>Pseudonocardiales</taxon>
        <taxon>Pseudonocardiaceae</taxon>
        <taxon>Amycolatopsis</taxon>
    </lineage>
</organism>
<dbReference type="Proteomes" id="UP000741013">
    <property type="component" value="Unassembled WGS sequence"/>
</dbReference>
<evidence type="ECO:0000313" key="2">
    <source>
        <dbReference type="Proteomes" id="UP000741013"/>
    </source>
</evidence>
<dbReference type="Pfam" id="PF19818">
    <property type="entry name" value="DUF6301"/>
    <property type="match status" value="1"/>
</dbReference>
<evidence type="ECO:0008006" key="3">
    <source>
        <dbReference type="Google" id="ProtNLM"/>
    </source>
</evidence>
<gene>
    <name evidence="1" type="ORF">JOM49_003271</name>
</gene>
<reference evidence="1 2" key="1">
    <citation type="submission" date="2021-03" db="EMBL/GenBank/DDBJ databases">
        <title>Sequencing the genomes of 1000 actinobacteria strains.</title>
        <authorList>
            <person name="Klenk H.-P."/>
        </authorList>
    </citation>
    <scope>NUCLEOTIDE SEQUENCE [LARGE SCALE GENOMIC DNA]</scope>
    <source>
        <strain evidence="1 2">DSM 45510</strain>
    </source>
</reference>
<accession>A0ABS4PS69</accession>
<keyword evidence="2" id="KW-1185">Reference proteome</keyword>
<protein>
    <recommendedName>
        <fullName evidence="3">Head-to-tail adaptor</fullName>
    </recommendedName>
</protein>